<dbReference type="SUPFAM" id="SSF55729">
    <property type="entry name" value="Acyl-CoA N-acyltransferases (Nat)"/>
    <property type="match status" value="1"/>
</dbReference>
<dbReference type="GO" id="GO:0016747">
    <property type="term" value="F:acyltransferase activity, transferring groups other than amino-acyl groups"/>
    <property type="evidence" value="ECO:0007669"/>
    <property type="project" value="InterPro"/>
</dbReference>
<protein>
    <submittedName>
        <fullName evidence="2">Acetyltransferase</fullName>
    </submittedName>
</protein>
<dbReference type="AlphaFoldDB" id="K9AZ67"/>
<dbReference type="PANTHER" id="PTHR43415:SF4">
    <property type="entry name" value="N-ACETYLTRANSFERASE DOMAIN-CONTAINING PROTEIN"/>
    <property type="match status" value="1"/>
</dbReference>
<gene>
    <name evidence="2" type="ORF">C273_08876</name>
</gene>
<dbReference type="CDD" id="cd04301">
    <property type="entry name" value="NAT_SF"/>
    <property type="match status" value="1"/>
</dbReference>
<proteinExistence type="predicted"/>
<keyword evidence="3" id="KW-1185">Reference proteome</keyword>
<dbReference type="InterPro" id="IPR016181">
    <property type="entry name" value="Acyl_CoA_acyltransferase"/>
</dbReference>
<comment type="caution">
    <text evidence="2">The sequence shown here is derived from an EMBL/GenBank/DDBJ whole genome shotgun (WGS) entry which is preliminary data.</text>
</comment>
<organism evidence="2 3">
    <name type="scientific">Staphylococcus massiliensis S46</name>
    <dbReference type="NCBI Taxonomy" id="1229783"/>
    <lineage>
        <taxon>Bacteria</taxon>
        <taxon>Bacillati</taxon>
        <taxon>Bacillota</taxon>
        <taxon>Bacilli</taxon>
        <taxon>Bacillales</taxon>
        <taxon>Staphylococcaceae</taxon>
        <taxon>Staphylococcus</taxon>
    </lineage>
</organism>
<dbReference type="Gene3D" id="3.40.630.30">
    <property type="match status" value="1"/>
</dbReference>
<dbReference type="RefSeq" id="WP_009384101.1">
    <property type="nucleotide sequence ID" value="NZ_AMSQ01000015.1"/>
</dbReference>
<evidence type="ECO:0000313" key="3">
    <source>
        <dbReference type="Proteomes" id="UP000009885"/>
    </source>
</evidence>
<dbReference type="Pfam" id="PF13302">
    <property type="entry name" value="Acetyltransf_3"/>
    <property type="match status" value="1"/>
</dbReference>
<feature type="domain" description="N-acetyltransferase" evidence="1">
    <location>
        <begin position="20"/>
        <end position="172"/>
    </location>
</feature>
<evidence type="ECO:0000259" key="1">
    <source>
        <dbReference type="PROSITE" id="PS51186"/>
    </source>
</evidence>
<dbReference type="STRING" id="1229783.C273_08876"/>
<dbReference type="EMBL" id="AMSQ01000015">
    <property type="protein sequence ID" value="EKU46805.1"/>
    <property type="molecule type" value="Genomic_DNA"/>
</dbReference>
<dbReference type="PROSITE" id="PS51186">
    <property type="entry name" value="GNAT"/>
    <property type="match status" value="1"/>
</dbReference>
<sequence>MTIQDGISLSEIGFDEMKALYYWKYEEPLQAAKKWNGPYIKEPLMTFHTYIKSFEKSRYIEGNVRSAFAIKHLDRVIGMVGCHYEDTSSKWLEIGIVIYDPDYWEQGIGRYVFKLWIDYLFENTSAHRISISTWSGNTRMMKLAERCGMVLEGRLREARLVNGLYYDSIKMGILRKEWSAMKGL</sequence>
<keyword evidence="2" id="KW-0808">Transferase</keyword>
<name>K9AZ67_9STAP</name>
<accession>K9AZ67</accession>
<dbReference type="Proteomes" id="UP000009885">
    <property type="component" value="Unassembled WGS sequence"/>
</dbReference>
<dbReference type="OrthoDB" id="9795206at2"/>
<evidence type="ECO:0000313" key="2">
    <source>
        <dbReference type="EMBL" id="EKU46805.1"/>
    </source>
</evidence>
<dbReference type="eggNOG" id="COG1670">
    <property type="taxonomic scope" value="Bacteria"/>
</dbReference>
<reference evidence="2 3" key="1">
    <citation type="journal article" date="2013" name="Genome Announc.">
        <title>Genome Sequence of Staphylococcus massiliensis Strain S46, Isolated from the Surface of Healthy Human Skin.</title>
        <authorList>
            <person name="Srivastav R."/>
            <person name="Singh A."/>
            <person name="Jangir P.K."/>
            <person name="Kumari C."/>
            <person name="Muduli S."/>
            <person name="Sharma R."/>
        </authorList>
    </citation>
    <scope>NUCLEOTIDE SEQUENCE [LARGE SCALE GENOMIC DNA]</scope>
    <source>
        <strain evidence="2 3">S46</strain>
    </source>
</reference>
<dbReference type="PANTHER" id="PTHR43415">
    <property type="entry name" value="SPERMIDINE N(1)-ACETYLTRANSFERASE"/>
    <property type="match status" value="1"/>
</dbReference>
<dbReference type="PATRIC" id="fig|1229783.3.peg.1784"/>
<dbReference type="InterPro" id="IPR000182">
    <property type="entry name" value="GNAT_dom"/>
</dbReference>